<sequence length="119" mass="13998">MISNINKNDFGTYDKKNLSQKNIYSKIENLKKEISLMKENFSENASFLGNKILNLETQIAYLESDINAIKKEFYKTKSFVHAIFHEYYLKSILILTIITPFITTIFGCIAWWIIDKFIK</sequence>
<keyword evidence="2" id="KW-0472">Membrane</keyword>
<comment type="caution">
    <text evidence="3">The sequence shown here is derived from an EMBL/GenBank/DDBJ whole genome shotgun (WGS) entry which is preliminary data.</text>
</comment>
<protein>
    <submittedName>
        <fullName evidence="3">Uncharacterized protein with gpF-like domain</fullName>
    </submittedName>
</protein>
<proteinExistence type="predicted"/>
<organism evidence="3 4">
    <name type="scientific">Borreliella yangtzensis</name>
    <dbReference type="NCBI Taxonomy" id="683292"/>
    <lineage>
        <taxon>Bacteria</taxon>
        <taxon>Pseudomonadati</taxon>
        <taxon>Spirochaetota</taxon>
        <taxon>Spirochaetia</taxon>
        <taxon>Spirochaetales</taxon>
        <taxon>Borreliaceae</taxon>
        <taxon>Borreliella</taxon>
    </lineage>
</organism>
<evidence type="ECO:0000313" key="3">
    <source>
        <dbReference type="EMBL" id="MBB6043523.1"/>
    </source>
</evidence>
<gene>
    <name evidence="3" type="ORF">HNP68_001145</name>
</gene>
<accession>A0ABR6PBM3</accession>
<keyword evidence="2" id="KW-1133">Transmembrane helix</keyword>
<feature type="coiled-coil region" evidence="1">
    <location>
        <begin position="20"/>
        <end position="72"/>
    </location>
</feature>
<keyword evidence="1" id="KW-0175">Coiled coil</keyword>
<evidence type="ECO:0000256" key="2">
    <source>
        <dbReference type="SAM" id="Phobius"/>
    </source>
</evidence>
<keyword evidence="2" id="KW-0812">Transmembrane</keyword>
<name>A0ABR6PBM3_9SPIR</name>
<dbReference type="RefSeq" id="WP_221240662.1">
    <property type="nucleotide sequence ID" value="NZ_CP179668.1"/>
</dbReference>
<feature type="transmembrane region" description="Helical" evidence="2">
    <location>
        <begin position="92"/>
        <end position="114"/>
    </location>
</feature>
<reference evidence="3 4" key="1">
    <citation type="submission" date="2020-08" db="EMBL/GenBank/DDBJ databases">
        <title>Genomic Encyclopedia of Type Strains, Phase IV (KMG-IV): sequencing the most valuable type-strain genomes for metagenomic binning, comparative biology and taxonomic classification.</title>
        <authorList>
            <person name="Goeker M."/>
        </authorList>
    </citation>
    <scope>NUCLEOTIDE SEQUENCE [LARGE SCALE GENOMIC DNA]</scope>
    <source>
        <strain evidence="3 4">DSM 24625</strain>
    </source>
</reference>
<dbReference type="Proteomes" id="UP000555838">
    <property type="component" value="Unassembled WGS sequence"/>
</dbReference>
<dbReference type="EMBL" id="JACHFG010000013">
    <property type="protein sequence ID" value="MBB6043523.1"/>
    <property type="molecule type" value="Genomic_DNA"/>
</dbReference>
<evidence type="ECO:0000256" key="1">
    <source>
        <dbReference type="SAM" id="Coils"/>
    </source>
</evidence>
<keyword evidence="4" id="KW-1185">Reference proteome</keyword>
<evidence type="ECO:0000313" key="4">
    <source>
        <dbReference type="Proteomes" id="UP000555838"/>
    </source>
</evidence>